<sequence length="372" mass="43300">MNHMKERSTLLLQNADKLSGKYDYITNWYDSRNKTIADNAKKMMSNYDMTRKRVNTLWDERCKAQEVLQKRDHDSEDQGNPDTSASSAPQRESVSTQIVVYQPQQPVTTQGTSGGSKDDVAQLESSTDLQERPTVDRQDLEDGEFISEMTDEQIVRLTDMKGVDEPTINEITSEPDTTNLEGVDEIVFEGDVEKSKYVREHRTEFNPFDEDWLKDNVDEIDEKLKNRDSSDVQTDSFKKWRKNFLLKTAKPAPPVAQVDYMRYEKNRPSGGILSWMFVKELHCVDVKREHGIQYFNSLLSILTLPFYDVAVLARLELIDRSNYEGAMLFAQKLQMERLEGWELYKPQFPMYEQIKFTLDPATNTARYMLVYR</sequence>
<organism evidence="2 3">
    <name type="scientific">Helianthus annuus</name>
    <name type="common">Common sunflower</name>
    <dbReference type="NCBI Taxonomy" id="4232"/>
    <lineage>
        <taxon>Eukaryota</taxon>
        <taxon>Viridiplantae</taxon>
        <taxon>Streptophyta</taxon>
        <taxon>Embryophyta</taxon>
        <taxon>Tracheophyta</taxon>
        <taxon>Spermatophyta</taxon>
        <taxon>Magnoliopsida</taxon>
        <taxon>eudicotyledons</taxon>
        <taxon>Gunneridae</taxon>
        <taxon>Pentapetalae</taxon>
        <taxon>asterids</taxon>
        <taxon>campanulids</taxon>
        <taxon>Asterales</taxon>
        <taxon>Asteraceae</taxon>
        <taxon>Asteroideae</taxon>
        <taxon>Heliantheae alliance</taxon>
        <taxon>Heliantheae</taxon>
        <taxon>Helianthus</taxon>
    </lineage>
</organism>
<reference evidence="2" key="1">
    <citation type="journal article" date="2017" name="Nature">
        <title>The sunflower genome provides insights into oil metabolism, flowering and Asterid evolution.</title>
        <authorList>
            <person name="Badouin H."/>
            <person name="Gouzy J."/>
            <person name="Grassa C.J."/>
            <person name="Murat F."/>
            <person name="Staton S.E."/>
            <person name="Cottret L."/>
            <person name="Lelandais-Briere C."/>
            <person name="Owens G.L."/>
            <person name="Carrere S."/>
            <person name="Mayjonade B."/>
            <person name="Legrand L."/>
            <person name="Gill N."/>
            <person name="Kane N.C."/>
            <person name="Bowers J.E."/>
            <person name="Hubner S."/>
            <person name="Bellec A."/>
            <person name="Berard A."/>
            <person name="Berges H."/>
            <person name="Blanchet N."/>
            <person name="Boniface M.C."/>
            <person name="Brunel D."/>
            <person name="Catrice O."/>
            <person name="Chaidir N."/>
            <person name="Claudel C."/>
            <person name="Donnadieu C."/>
            <person name="Faraut T."/>
            <person name="Fievet G."/>
            <person name="Helmstetter N."/>
            <person name="King M."/>
            <person name="Knapp S.J."/>
            <person name="Lai Z."/>
            <person name="Le Paslier M.C."/>
            <person name="Lippi Y."/>
            <person name="Lorenzon L."/>
            <person name="Mandel J.R."/>
            <person name="Marage G."/>
            <person name="Marchand G."/>
            <person name="Marquand E."/>
            <person name="Bret-Mestries E."/>
            <person name="Morien E."/>
            <person name="Nambeesan S."/>
            <person name="Nguyen T."/>
            <person name="Pegot-Espagnet P."/>
            <person name="Pouilly N."/>
            <person name="Raftis F."/>
            <person name="Sallet E."/>
            <person name="Schiex T."/>
            <person name="Thomas J."/>
            <person name="Vandecasteele C."/>
            <person name="Vares D."/>
            <person name="Vear F."/>
            <person name="Vautrin S."/>
            <person name="Crespi M."/>
            <person name="Mangin B."/>
            <person name="Burke J.M."/>
            <person name="Salse J."/>
            <person name="Munos S."/>
            <person name="Vincourt P."/>
            <person name="Rieseberg L.H."/>
            <person name="Langlade N.B."/>
        </authorList>
    </citation>
    <scope>NUCLEOTIDE SEQUENCE</scope>
    <source>
        <tissue evidence="2">Leaves</tissue>
    </source>
</reference>
<feature type="compositionally biased region" description="Basic and acidic residues" evidence="1">
    <location>
        <begin position="129"/>
        <end position="140"/>
    </location>
</feature>
<dbReference type="Gramene" id="mRNA:HanXRQr2_Chr17g0803701">
    <property type="protein sequence ID" value="CDS:HanXRQr2_Chr17g0803701.1"/>
    <property type="gene ID" value="HanXRQr2_Chr17g0803701"/>
</dbReference>
<accession>A0A9K3GUQ1</accession>
<evidence type="ECO:0000313" key="3">
    <source>
        <dbReference type="Proteomes" id="UP000215914"/>
    </source>
</evidence>
<name>A0A9K3GUQ1_HELAN</name>
<feature type="region of interest" description="Disordered" evidence="1">
    <location>
        <begin position="68"/>
        <end position="144"/>
    </location>
</feature>
<feature type="compositionally biased region" description="Polar residues" evidence="1">
    <location>
        <begin position="78"/>
        <end position="95"/>
    </location>
</feature>
<feature type="compositionally biased region" description="Low complexity" evidence="1">
    <location>
        <begin position="96"/>
        <end position="110"/>
    </location>
</feature>
<gene>
    <name evidence="2" type="ORF">HanXRQr2_Chr17g0803701</name>
</gene>
<reference evidence="2" key="2">
    <citation type="submission" date="2020-06" db="EMBL/GenBank/DDBJ databases">
        <title>Helianthus annuus Genome sequencing and assembly Release 2.</title>
        <authorList>
            <person name="Gouzy J."/>
            <person name="Langlade N."/>
            <person name="Munos S."/>
        </authorList>
    </citation>
    <scope>NUCLEOTIDE SEQUENCE</scope>
    <source>
        <tissue evidence="2">Leaves</tissue>
    </source>
</reference>
<evidence type="ECO:0000256" key="1">
    <source>
        <dbReference type="SAM" id="MobiDB-lite"/>
    </source>
</evidence>
<protein>
    <submittedName>
        <fullName evidence="2">Uncharacterized protein</fullName>
    </submittedName>
</protein>
<keyword evidence="3" id="KW-1185">Reference proteome</keyword>
<dbReference type="Proteomes" id="UP000215914">
    <property type="component" value="Unassembled WGS sequence"/>
</dbReference>
<proteinExistence type="predicted"/>
<dbReference type="AlphaFoldDB" id="A0A9K3GUQ1"/>
<evidence type="ECO:0000313" key="2">
    <source>
        <dbReference type="EMBL" id="KAF5755518.1"/>
    </source>
</evidence>
<comment type="caution">
    <text evidence="2">The sequence shown here is derived from an EMBL/GenBank/DDBJ whole genome shotgun (WGS) entry which is preliminary data.</text>
</comment>
<dbReference type="EMBL" id="MNCJ02000332">
    <property type="protein sequence ID" value="KAF5755518.1"/>
    <property type="molecule type" value="Genomic_DNA"/>
</dbReference>